<keyword evidence="3" id="KW-1185">Reference proteome</keyword>
<evidence type="ECO:0000313" key="3">
    <source>
        <dbReference type="Proteomes" id="UP000031408"/>
    </source>
</evidence>
<dbReference type="AlphaFoldDB" id="A0A0C1ISB9"/>
<dbReference type="InterPro" id="IPR036291">
    <property type="entry name" value="NAD(P)-bd_dom_sf"/>
</dbReference>
<comment type="caution">
    <text evidence="2">The sequence shown here is derived from an EMBL/GenBank/DDBJ whole genome shotgun (WGS) entry which is preliminary data.</text>
</comment>
<evidence type="ECO:0000259" key="1">
    <source>
        <dbReference type="Pfam" id="PF04321"/>
    </source>
</evidence>
<dbReference type="InterPro" id="IPR029903">
    <property type="entry name" value="RmlD-like-bd"/>
</dbReference>
<sequence length="296" mass="32801">MEKVLLTGANGFVGQELVTVLLRKGYQVIATGKGPSRLQVEDPQLVYYDIDITHPFALQTVMIRELPTIVVHAAAMTQVDECEQRQNEAHALNVEATARLLLDAETYSNFIIFLSTDFVFDGEKGMYTESDDVNPVSWYGHTKVEAEAVMQTSAIPWAIVRTCLVYGNQSSGGRHNIFSWIRESLEAGKHIKVVDDQWRTPTYVTDLAEGIAAIIDAKAEGIWHLSGKDRMTPYGMAMEIAAYNKYDSSLVEKVTAANFSQPGKRPLLTGFNISKAEKELGFGPLSFGEAMKRLMG</sequence>
<dbReference type="Proteomes" id="UP000031408">
    <property type="component" value="Unassembled WGS sequence"/>
</dbReference>
<dbReference type="CDD" id="cd05254">
    <property type="entry name" value="dTDP_HR_like_SDR_e"/>
    <property type="match status" value="1"/>
</dbReference>
<evidence type="ECO:0000313" key="2">
    <source>
        <dbReference type="EMBL" id="KIC93344.1"/>
    </source>
</evidence>
<dbReference type="Pfam" id="PF04321">
    <property type="entry name" value="RmlD_sub_bind"/>
    <property type="match status" value="1"/>
</dbReference>
<reference evidence="2 3" key="1">
    <citation type="submission" date="2014-11" db="EMBL/GenBank/DDBJ databases">
        <title>Genome sequence of Flavihumibacter solisilvae 3-3.</title>
        <authorList>
            <person name="Zhou G."/>
            <person name="Li M."/>
            <person name="Wang G."/>
        </authorList>
    </citation>
    <scope>NUCLEOTIDE SEQUENCE [LARGE SCALE GENOMIC DNA]</scope>
    <source>
        <strain evidence="2 3">3-3</strain>
    </source>
</reference>
<dbReference type="RefSeq" id="WP_039142338.1">
    <property type="nucleotide sequence ID" value="NZ_JSVC01000020.1"/>
</dbReference>
<dbReference type="OrthoDB" id="9803892at2"/>
<gene>
    <name evidence="2" type="ORF">OI18_17865</name>
</gene>
<dbReference type="GO" id="GO:0019305">
    <property type="term" value="P:dTDP-rhamnose biosynthetic process"/>
    <property type="evidence" value="ECO:0007669"/>
    <property type="project" value="UniProtKB-UniPathway"/>
</dbReference>
<protein>
    <submittedName>
        <fullName evidence="2">dTDP-4-dehydrorhamnose reductase</fullName>
    </submittedName>
</protein>
<dbReference type="SUPFAM" id="SSF51735">
    <property type="entry name" value="NAD(P)-binding Rossmann-fold domains"/>
    <property type="match status" value="1"/>
</dbReference>
<organism evidence="2 3">
    <name type="scientific">Flavihumibacter solisilvae</name>
    <dbReference type="NCBI Taxonomy" id="1349421"/>
    <lineage>
        <taxon>Bacteria</taxon>
        <taxon>Pseudomonadati</taxon>
        <taxon>Bacteroidota</taxon>
        <taxon>Chitinophagia</taxon>
        <taxon>Chitinophagales</taxon>
        <taxon>Chitinophagaceae</taxon>
        <taxon>Flavihumibacter</taxon>
    </lineage>
</organism>
<feature type="domain" description="RmlD-like substrate binding" evidence="1">
    <location>
        <begin position="3"/>
        <end position="294"/>
    </location>
</feature>
<dbReference type="Gene3D" id="3.40.50.720">
    <property type="entry name" value="NAD(P)-binding Rossmann-like Domain"/>
    <property type="match status" value="1"/>
</dbReference>
<accession>A0A0C1ISB9</accession>
<dbReference type="PANTHER" id="PTHR43242">
    <property type="entry name" value="NAD(P)-BINDING ROSSMANN-FOLD SUPERFAMILY PROTEIN"/>
    <property type="match status" value="1"/>
</dbReference>
<dbReference type="UniPathway" id="UPA00124"/>
<proteinExistence type="predicted"/>
<dbReference type="PANTHER" id="PTHR43242:SF1">
    <property type="entry name" value="NAD(P)-BINDING ROSSMANN-FOLD SUPERFAMILY PROTEIN"/>
    <property type="match status" value="1"/>
</dbReference>
<dbReference type="EMBL" id="JSVC01000020">
    <property type="protein sequence ID" value="KIC93344.1"/>
    <property type="molecule type" value="Genomic_DNA"/>
</dbReference>
<dbReference type="STRING" id="1349421.OI18_17865"/>
<name>A0A0C1ISB9_9BACT</name>